<evidence type="ECO:0008006" key="4">
    <source>
        <dbReference type="Google" id="ProtNLM"/>
    </source>
</evidence>
<reference evidence="3" key="1">
    <citation type="journal article" date="2017" name="Genome Biol.">
        <title>Comparative genomics reveals high biological diversity and specific adaptations in the industrially and medically important fungal genus Aspergillus.</title>
        <authorList>
            <person name="de Vries R.P."/>
            <person name="Riley R."/>
            <person name="Wiebenga A."/>
            <person name="Aguilar-Osorio G."/>
            <person name="Amillis S."/>
            <person name="Uchima C.A."/>
            <person name="Anderluh G."/>
            <person name="Asadollahi M."/>
            <person name="Askin M."/>
            <person name="Barry K."/>
            <person name="Battaglia E."/>
            <person name="Bayram O."/>
            <person name="Benocci T."/>
            <person name="Braus-Stromeyer S.A."/>
            <person name="Caldana C."/>
            <person name="Canovas D."/>
            <person name="Cerqueira G.C."/>
            <person name="Chen F."/>
            <person name="Chen W."/>
            <person name="Choi C."/>
            <person name="Clum A."/>
            <person name="Dos Santos R.A."/>
            <person name="Damasio A.R."/>
            <person name="Diallinas G."/>
            <person name="Emri T."/>
            <person name="Fekete E."/>
            <person name="Flipphi M."/>
            <person name="Freyberg S."/>
            <person name="Gallo A."/>
            <person name="Gournas C."/>
            <person name="Habgood R."/>
            <person name="Hainaut M."/>
            <person name="Harispe M.L."/>
            <person name="Henrissat B."/>
            <person name="Hilden K.S."/>
            <person name="Hope R."/>
            <person name="Hossain A."/>
            <person name="Karabika E."/>
            <person name="Karaffa L."/>
            <person name="Karanyi Z."/>
            <person name="Krasevec N."/>
            <person name="Kuo A."/>
            <person name="Kusch H."/>
            <person name="LaButti K."/>
            <person name="Lagendijk E.L."/>
            <person name="Lapidus A."/>
            <person name="Levasseur A."/>
            <person name="Lindquist E."/>
            <person name="Lipzen A."/>
            <person name="Logrieco A.F."/>
            <person name="MacCabe A."/>
            <person name="Maekelae M.R."/>
            <person name="Malavazi I."/>
            <person name="Melin P."/>
            <person name="Meyer V."/>
            <person name="Mielnichuk N."/>
            <person name="Miskei M."/>
            <person name="Molnar A.P."/>
            <person name="Mule G."/>
            <person name="Ngan C.Y."/>
            <person name="Orejas M."/>
            <person name="Orosz E."/>
            <person name="Ouedraogo J.P."/>
            <person name="Overkamp K.M."/>
            <person name="Park H.-S."/>
            <person name="Perrone G."/>
            <person name="Piumi F."/>
            <person name="Punt P.J."/>
            <person name="Ram A.F."/>
            <person name="Ramon A."/>
            <person name="Rauscher S."/>
            <person name="Record E."/>
            <person name="Riano-Pachon D.M."/>
            <person name="Robert V."/>
            <person name="Roehrig J."/>
            <person name="Ruller R."/>
            <person name="Salamov A."/>
            <person name="Salih N.S."/>
            <person name="Samson R.A."/>
            <person name="Sandor E."/>
            <person name="Sanguinetti M."/>
            <person name="Schuetze T."/>
            <person name="Sepcic K."/>
            <person name="Shelest E."/>
            <person name="Sherlock G."/>
            <person name="Sophianopoulou V."/>
            <person name="Squina F.M."/>
            <person name="Sun H."/>
            <person name="Susca A."/>
            <person name="Todd R.B."/>
            <person name="Tsang A."/>
            <person name="Unkles S.E."/>
            <person name="van de Wiele N."/>
            <person name="van Rossen-Uffink D."/>
            <person name="Oliveira J.V."/>
            <person name="Vesth T.C."/>
            <person name="Visser J."/>
            <person name="Yu J.-H."/>
            <person name="Zhou M."/>
            <person name="Andersen M.R."/>
            <person name="Archer D.B."/>
            <person name="Baker S.E."/>
            <person name="Benoit I."/>
            <person name="Brakhage A.A."/>
            <person name="Braus G.H."/>
            <person name="Fischer R."/>
            <person name="Frisvad J.C."/>
            <person name="Goldman G.H."/>
            <person name="Houbraken J."/>
            <person name="Oakley B."/>
            <person name="Pocsi I."/>
            <person name="Scazzocchio C."/>
            <person name="Seiboth B."/>
            <person name="vanKuyk P.A."/>
            <person name="Wortman J."/>
            <person name="Dyer P.S."/>
            <person name="Grigoriev I.V."/>
        </authorList>
    </citation>
    <scope>NUCLEOTIDE SEQUENCE [LARGE SCALE GENOMIC DNA]</scope>
    <source>
        <strain evidence="3">CBS 583.65</strain>
    </source>
</reference>
<protein>
    <recommendedName>
        <fullName evidence="4">Ubiquitin 3 binding protein But2 C-terminal domain-containing protein</fullName>
    </recommendedName>
</protein>
<evidence type="ECO:0000256" key="1">
    <source>
        <dbReference type="SAM" id="SignalP"/>
    </source>
</evidence>
<evidence type="ECO:0000313" key="3">
    <source>
        <dbReference type="Proteomes" id="UP000184073"/>
    </source>
</evidence>
<dbReference type="OrthoDB" id="5356630at2759"/>
<gene>
    <name evidence="2" type="ORF">ASPVEDRAFT_81009</name>
</gene>
<proteinExistence type="predicted"/>
<feature type="signal peptide" evidence="1">
    <location>
        <begin position="1"/>
        <end position="23"/>
    </location>
</feature>
<dbReference type="GeneID" id="63732470"/>
<accession>A0A1L9PD12</accession>
<keyword evidence="1" id="KW-0732">Signal</keyword>
<evidence type="ECO:0000313" key="2">
    <source>
        <dbReference type="EMBL" id="OJI99398.1"/>
    </source>
</evidence>
<dbReference type="Proteomes" id="UP000184073">
    <property type="component" value="Unassembled WGS sequence"/>
</dbReference>
<dbReference type="EMBL" id="KV878126">
    <property type="protein sequence ID" value="OJI99398.1"/>
    <property type="molecule type" value="Genomic_DNA"/>
</dbReference>
<feature type="chain" id="PRO_5012295837" description="Ubiquitin 3 binding protein But2 C-terminal domain-containing protein" evidence="1">
    <location>
        <begin position="24"/>
        <end position="173"/>
    </location>
</feature>
<keyword evidence="3" id="KW-1185">Reference proteome</keyword>
<name>A0A1L9PD12_ASPVE</name>
<organism evidence="2 3">
    <name type="scientific">Aspergillus versicolor CBS 583.65</name>
    <dbReference type="NCBI Taxonomy" id="1036611"/>
    <lineage>
        <taxon>Eukaryota</taxon>
        <taxon>Fungi</taxon>
        <taxon>Dikarya</taxon>
        <taxon>Ascomycota</taxon>
        <taxon>Pezizomycotina</taxon>
        <taxon>Eurotiomycetes</taxon>
        <taxon>Eurotiomycetidae</taxon>
        <taxon>Eurotiales</taxon>
        <taxon>Aspergillaceae</taxon>
        <taxon>Aspergillus</taxon>
        <taxon>Aspergillus subgen. Nidulantes</taxon>
    </lineage>
</organism>
<dbReference type="AlphaFoldDB" id="A0A1L9PD12"/>
<dbReference type="RefSeq" id="XP_040665161.1">
    <property type="nucleotide sequence ID" value="XM_040816959.1"/>
</dbReference>
<dbReference type="VEuPathDB" id="FungiDB:ASPVEDRAFT_81009"/>
<sequence length="173" mass="18798">MKLSTISLLTAAALATASPLSLSARQDSIIWPYRTYRWFIRDGTTIEDPQDQLLVVKDNDPAHESSALVTFQIAPELEGRTCKIILDLWDRDVSTGTQTADVFNTVNPGNRGEYLGRVHLPKPGSAEWISSSENAPEFPCPAGALIGFEFVGAGDEVAVRWDIGATGPKVQVL</sequence>